<keyword evidence="5" id="KW-1185">Reference proteome</keyword>
<evidence type="ECO:0000313" key="4">
    <source>
        <dbReference type="EMBL" id="MDE1461230.1"/>
    </source>
</evidence>
<dbReference type="PANTHER" id="PTHR30329:SF21">
    <property type="entry name" value="LIPOPROTEIN YIAD-RELATED"/>
    <property type="match status" value="1"/>
</dbReference>
<evidence type="ECO:0000313" key="5">
    <source>
        <dbReference type="Proteomes" id="UP001528823"/>
    </source>
</evidence>
<accession>A0ABT5U4D2</accession>
<dbReference type="PANTHER" id="PTHR30329">
    <property type="entry name" value="STATOR ELEMENT OF FLAGELLAR MOTOR COMPLEX"/>
    <property type="match status" value="1"/>
</dbReference>
<dbReference type="CDD" id="cd07185">
    <property type="entry name" value="OmpA_C-like"/>
    <property type="match status" value="1"/>
</dbReference>
<evidence type="ECO:0000259" key="3">
    <source>
        <dbReference type="PROSITE" id="PS51123"/>
    </source>
</evidence>
<dbReference type="SUPFAM" id="SSF103088">
    <property type="entry name" value="OmpA-like"/>
    <property type="match status" value="1"/>
</dbReference>
<dbReference type="InterPro" id="IPR036737">
    <property type="entry name" value="OmpA-like_sf"/>
</dbReference>
<reference evidence="4 5" key="1">
    <citation type="submission" date="2022-11" db="EMBL/GenBank/DDBJ databases">
        <title>Spartinivicinus poritis sp. nov., isolated from scleractinian coral Porites lutea.</title>
        <authorList>
            <person name="Zhang G."/>
            <person name="Cai L."/>
            <person name="Wei Q."/>
        </authorList>
    </citation>
    <scope>NUCLEOTIDE SEQUENCE [LARGE SCALE GENOMIC DNA]</scope>
    <source>
        <strain evidence="4 5">A2-2</strain>
    </source>
</reference>
<feature type="region of interest" description="Disordered" evidence="2">
    <location>
        <begin position="53"/>
        <end position="81"/>
    </location>
</feature>
<organism evidence="4 5">
    <name type="scientific">Spartinivicinus poritis</name>
    <dbReference type="NCBI Taxonomy" id="2994640"/>
    <lineage>
        <taxon>Bacteria</taxon>
        <taxon>Pseudomonadati</taxon>
        <taxon>Pseudomonadota</taxon>
        <taxon>Gammaproteobacteria</taxon>
        <taxon>Oceanospirillales</taxon>
        <taxon>Zooshikellaceae</taxon>
        <taxon>Spartinivicinus</taxon>
    </lineage>
</organism>
<sequence>MASQSGSAKDKQLLYFMTVEVDEQGEPAGKYEPLPNQLIFAKVSSHIADVKLPKALQEKQKDEPKEQEETTTADESNSGGEVWIPLVSSENGVIKWATVTPQSVKAALEDKQDNTKYTKKDIDNTDLMLTVGEGQNFHLVRDADELLFETIEFFTPPQALLNYAMAAAGPNWAKAVNNVLKDSGITGNKVTKQNIKEQDIFTLPEEEQLNDDNQGLLTRNREQRTEYRVWRKDLAKNHRTGEVYGFVFPRFRGVVMLFSDQRFEGARVTAWPKHLSEQEATNEEEIIRFVDVRLSADSNDPIFLTAHFKSKAELKVGLYQFEIDLSNTGYSSKGQWHPTIAGSKKHQIEGTNKYTLLAYLDFDTNTPVGDISIVNGDPVALEEVMVQQCPEIFGHILRHAMWADKEDVHGRVPSNIAKKVLTGLDSAVHATKVGKTIYDTVGGFATAGDRWSYGMATLTALKEFAPIPRDTATYQAMEAILDINDLISKGPALFKSVQEWRNGTLTSTVLQNRWINEAGFTSNRTAYRRMRRMGLSRLHVKLLGHATGGIIKAAAVLDVINKTGDLWSTGKAIHHASKNRSQAVNQLHAINEHYHKITQTLNDLTSCTANYVNRGILTQKDYKAILNDPSFLSSQLALVGTQEVKLNVVFPQDKDEIYQINGKSQLGSVKAFAEAVMHQCSADTVVTLKGYASTEGEFEYNQKLSERRVANVKAKLIEYGVPADKLHIIGYGETLPIRDKQGEENKVLSRRVEAVARFYNSERIPIYHTFRQGSQKIHAAILQSIKYDKKVNEELGKFVSTCIDLVMVAASFTPIGFVVVNAITVIQLAGKVADKATTLFGPAQDMADRLCQEGYFSSKLDKYASIYAVEETSYANQLLLKESIEKFYYKKQEIIKHNVKQNPENGEEFSRDSLRIAKYFLDIQYRLRFEAIQGLVGLLKRAAIESDSQEGYIQELKKLKVDLYINKYIMNDNWLYPMDLDFPVSLDEFWMQGVAEYDLRKREDEGERTWDSWVAHEVSDAWGGTSEFFHRPLVSMRGFFNSAFNDVDGSVRAEFQRVFPVHYFSAEDTWTFAKTFRTDLSEITPEDYEYSNVYWRPYGSNNKTEWQKLYNHRDEDGNLIAISPLDQIRIIVVMKDRQDIKEALAVPFKLQLKRVDGVWSADGPVYDGFLKTLTEDVLLDNEKFLAGKKGAIIIPYYQLGNNIVFGTKPMTGNFQKIERYFVNDSSPMAKVARHLFIDKDVYKQYQLGILGDMNYEFTIEVANQSTSLYHISIYKRDLYHWLTRLKTGEDRMDDYKVSIDVNKKYGDVYLEKLFLHKKFLTSSSYKFEYPPLFDGNITCVALFKIGKNNPYFMLHDSFVGDDDIPGMNEYKVRGQPLIFNGTRVRIPDFDWSTSVEVVLLVACDKLTKDGYLEIKHSKSADGSYEYQADRNEQQKKSWTRIPISFQLAEASRNPLILGPVIGERLHYLGNFDGDLNWTDSEIPYDPERFSEITRLLAAGTKDQKEAMSGQTGLFDFLNERHVFACHHKFSYTAPTGKKINSLRPFGKTDFANRERVKLGKDGILNPNEDRDKADRSHYGSFFFTITNIQTPDLSGVNIQDISEDGEGSSFFSTPTRLQVPRPWNYFSGVPWVQMDQEKIDEAVKRLKENQENSGKHRMTIEMEWVATPKEKREKLIKDWIEKEVSDINYRIKGDHAI</sequence>
<dbReference type="Pfam" id="PF00691">
    <property type="entry name" value="OmpA"/>
    <property type="match status" value="1"/>
</dbReference>
<dbReference type="InterPro" id="IPR006665">
    <property type="entry name" value="OmpA-like"/>
</dbReference>
<dbReference type="InterPro" id="IPR050330">
    <property type="entry name" value="Bact_OuterMem_StrucFunc"/>
</dbReference>
<keyword evidence="1" id="KW-0472">Membrane</keyword>
<dbReference type="Proteomes" id="UP001528823">
    <property type="component" value="Unassembled WGS sequence"/>
</dbReference>
<protein>
    <submittedName>
        <fullName evidence="4">OmpA family protein</fullName>
    </submittedName>
</protein>
<evidence type="ECO:0000256" key="2">
    <source>
        <dbReference type="SAM" id="MobiDB-lite"/>
    </source>
</evidence>
<dbReference type="RefSeq" id="WP_274687598.1">
    <property type="nucleotide sequence ID" value="NZ_JAPMOU010000004.1"/>
</dbReference>
<dbReference type="PROSITE" id="PS51123">
    <property type="entry name" value="OMPA_2"/>
    <property type="match status" value="1"/>
</dbReference>
<gene>
    <name evidence="4" type="ORF">ORQ98_04550</name>
</gene>
<feature type="compositionally biased region" description="Basic and acidic residues" evidence="2">
    <location>
        <begin position="53"/>
        <end position="68"/>
    </location>
</feature>
<evidence type="ECO:0000256" key="1">
    <source>
        <dbReference type="PROSITE-ProRule" id="PRU00473"/>
    </source>
</evidence>
<dbReference type="EMBL" id="JAPMOU010000004">
    <property type="protein sequence ID" value="MDE1461230.1"/>
    <property type="molecule type" value="Genomic_DNA"/>
</dbReference>
<dbReference type="Gene3D" id="3.30.1330.60">
    <property type="entry name" value="OmpA-like domain"/>
    <property type="match status" value="1"/>
</dbReference>
<proteinExistence type="predicted"/>
<name>A0ABT5U4D2_9GAMM</name>
<feature type="domain" description="OmpA-like" evidence="3">
    <location>
        <begin position="640"/>
        <end position="760"/>
    </location>
</feature>
<comment type="caution">
    <text evidence="4">The sequence shown here is derived from an EMBL/GenBank/DDBJ whole genome shotgun (WGS) entry which is preliminary data.</text>
</comment>